<name>W4LDE9_ENTF1</name>
<evidence type="ECO:0000313" key="3">
    <source>
        <dbReference type="Proteomes" id="UP000019141"/>
    </source>
</evidence>
<gene>
    <name evidence="2" type="ORF">ETSY1_31125</name>
</gene>
<sequence>MAYEQTWRQVFHRVPAPRARPSVWPGVMAAIASRRVQPASLSWELVALSRYLVPALAALVLTLGGVGLWGGATLPAAAPEAHPIASVFVAEPTRELAFLHQDADAILDQWAGVSQP</sequence>
<dbReference type="Proteomes" id="UP000019141">
    <property type="component" value="Unassembled WGS sequence"/>
</dbReference>
<dbReference type="AlphaFoldDB" id="W4LDE9"/>
<comment type="caution">
    <text evidence="2">The sequence shown here is derived from an EMBL/GenBank/DDBJ whole genome shotgun (WGS) entry which is preliminary data.</text>
</comment>
<keyword evidence="3" id="KW-1185">Reference proteome</keyword>
<organism evidence="2 3">
    <name type="scientific">Entotheonella factor</name>
    <dbReference type="NCBI Taxonomy" id="1429438"/>
    <lineage>
        <taxon>Bacteria</taxon>
        <taxon>Pseudomonadati</taxon>
        <taxon>Nitrospinota/Tectimicrobiota group</taxon>
        <taxon>Candidatus Tectimicrobiota</taxon>
        <taxon>Candidatus Entotheonellia</taxon>
        <taxon>Candidatus Entotheonellales</taxon>
        <taxon>Candidatus Entotheonellaceae</taxon>
        <taxon>Candidatus Entotheonella</taxon>
    </lineage>
</organism>
<feature type="transmembrane region" description="Helical" evidence="1">
    <location>
        <begin position="51"/>
        <end position="72"/>
    </location>
</feature>
<dbReference type="HOGENOM" id="CLU_2092336_0_0_7"/>
<dbReference type="EMBL" id="AZHW01000930">
    <property type="protein sequence ID" value="ETW95316.1"/>
    <property type="molecule type" value="Genomic_DNA"/>
</dbReference>
<protein>
    <submittedName>
        <fullName evidence="2">Uncharacterized protein</fullName>
    </submittedName>
</protein>
<evidence type="ECO:0000313" key="2">
    <source>
        <dbReference type="EMBL" id="ETW95316.1"/>
    </source>
</evidence>
<keyword evidence="1" id="KW-1133">Transmembrane helix</keyword>
<evidence type="ECO:0000256" key="1">
    <source>
        <dbReference type="SAM" id="Phobius"/>
    </source>
</evidence>
<keyword evidence="1" id="KW-0812">Transmembrane</keyword>
<keyword evidence="1" id="KW-0472">Membrane</keyword>
<proteinExistence type="predicted"/>
<reference evidence="2 3" key="1">
    <citation type="journal article" date="2014" name="Nature">
        <title>An environmental bacterial taxon with a large and distinct metabolic repertoire.</title>
        <authorList>
            <person name="Wilson M.C."/>
            <person name="Mori T."/>
            <person name="Ruckert C."/>
            <person name="Uria A.R."/>
            <person name="Helf M.J."/>
            <person name="Takada K."/>
            <person name="Gernert C."/>
            <person name="Steffens U.A."/>
            <person name="Heycke N."/>
            <person name="Schmitt S."/>
            <person name="Rinke C."/>
            <person name="Helfrich E.J."/>
            <person name="Brachmann A.O."/>
            <person name="Gurgui C."/>
            <person name="Wakimoto T."/>
            <person name="Kracht M."/>
            <person name="Crusemann M."/>
            <person name="Hentschel U."/>
            <person name="Abe I."/>
            <person name="Matsunaga S."/>
            <person name="Kalinowski J."/>
            <person name="Takeyama H."/>
            <person name="Piel J."/>
        </authorList>
    </citation>
    <scope>NUCLEOTIDE SEQUENCE [LARGE SCALE GENOMIC DNA]</scope>
    <source>
        <strain evidence="3">TSY1</strain>
    </source>
</reference>
<accession>W4LDE9</accession>